<dbReference type="EMBL" id="LAZR01064410">
    <property type="protein sequence ID" value="KKK57574.1"/>
    <property type="molecule type" value="Genomic_DNA"/>
</dbReference>
<organism evidence="1">
    <name type="scientific">marine sediment metagenome</name>
    <dbReference type="NCBI Taxonomy" id="412755"/>
    <lineage>
        <taxon>unclassified sequences</taxon>
        <taxon>metagenomes</taxon>
        <taxon>ecological metagenomes</taxon>
    </lineage>
</organism>
<comment type="caution">
    <text evidence="1">The sequence shown here is derived from an EMBL/GenBank/DDBJ whole genome shotgun (WGS) entry which is preliminary data.</text>
</comment>
<sequence>HLKGDQWQLDARLIRWHPSLANVGFGSLYRLERISGRYSDFRQEMSAERTVHQLEASPYAVDTWVWLNQLPWLREWVDAQYGSATFMPMANGAIFEVKLGFAGLVARPVNSAGKQAVSGWQ</sequence>
<gene>
    <name evidence="1" type="ORF">LCGC14_3053090</name>
</gene>
<feature type="non-terminal residue" evidence="1">
    <location>
        <position position="1"/>
    </location>
</feature>
<reference evidence="1" key="1">
    <citation type="journal article" date="2015" name="Nature">
        <title>Complex archaea that bridge the gap between prokaryotes and eukaryotes.</title>
        <authorList>
            <person name="Spang A."/>
            <person name="Saw J.H."/>
            <person name="Jorgensen S.L."/>
            <person name="Zaremba-Niedzwiedzka K."/>
            <person name="Martijn J."/>
            <person name="Lind A.E."/>
            <person name="van Eijk R."/>
            <person name="Schleper C."/>
            <person name="Guy L."/>
            <person name="Ettema T.J."/>
        </authorList>
    </citation>
    <scope>NUCLEOTIDE SEQUENCE</scope>
</reference>
<proteinExistence type="predicted"/>
<dbReference type="AlphaFoldDB" id="A0A0F8YTZ4"/>
<evidence type="ECO:0000313" key="1">
    <source>
        <dbReference type="EMBL" id="KKK57574.1"/>
    </source>
</evidence>
<accession>A0A0F8YTZ4</accession>
<name>A0A0F8YTZ4_9ZZZZ</name>
<protein>
    <submittedName>
        <fullName evidence="1">Uncharacterized protein</fullName>
    </submittedName>
</protein>